<name>A0A9J7ECB5_SPOLT</name>
<dbReference type="PANTHER" id="PTHR21112:SF13">
    <property type="entry name" value="CHEMOSENSORY PROTEIN A 7A"/>
    <property type="match status" value="1"/>
</dbReference>
<sequence length="187" mass="21192">MLFVPIILFSLVKFCWCDPAGEVQFVVNMVSQLESCDEVSEAYVDTSGVVVGRYNETIAYMRGNVNFLMDVGDDTMVEITLYKEASGKYELMYSHEICDLCAEVAKGEDSDYVSYMKYFGIPDECPFSAGEYPILEFIVDTDDLPVNSNTVGRYQAYLNLYKNVEKDCKSSKIFMFCLSLKLIIEAD</sequence>
<dbReference type="GeneID" id="111357195"/>
<dbReference type="InterPro" id="IPR036846">
    <property type="entry name" value="GM2-AP_sf"/>
</dbReference>
<gene>
    <name evidence="4" type="primary">LOC111357195</name>
</gene>
<reference evidence="4" key="1">
    <citation type="submission" date="2025-08" db="UniProtKB">
        <authorList>
            <consortium name="RefSeq"/>
        </authorList>
    </citation>
    <scope>IDENTIFICATION</scope>
    <source>
        <strain evidence="4">Ishihara</strain>
        <tissue evidence="4">Whole body</tissue>
    </source>
</reference>
<dbReference type="Proteomes" id="UP000301870">
    <property type="component" value="Chromosome 24"/>
</dbReference>
<organism evidence="3 4">
    <name type="scientific">Spodoptera litura</name>
    <name type="common">Asian cotton leafworm</name>
    <dbReference type="NCBI Taxonomy" id="69820"/>
    <lineage>
        <taxon>Eukaryota</taxon>
        <taxon>Metazoa</taxon>
        <taxon>Ecdysozoa</taxon>
        <taxon>Arthropoda</taxon>
        <taxon>Hexapoda</taxon>
        <taxon>Insecta</taxon>
        <taxon>Pterygota</taxon>
        <taxon>Neoptera</taxon>
        <taxon>Endopterygota</taxon>
        <taxon>Lepidoptera</taxon>
        <taxon>Glossata</taxon>
        <taxon>Ditrysia</taxon>
        <taxon>Noctuoidea</taxon>
        <taxon>Noctuidae</taxon>
        <taxon>Amphipyrinae</taxon>
        <taxon>Spodoptera</taxon>
    </lineage>
</organism>
<dbReference type="PANTHER" id="PTHR21112">
    <property type="entry name" value="CHEMOSENSORY PROTEIN A 29A-RELATED"/>
    <property type="match status" value="1"/>
</dbReference>
<evidence type="ECO:0000313" key="3">
    <source>
        <dbReference type="Proteomes" id="UP000301870"/>
    </source>
</evidence>
<dbReference type="AlphaFoldDB" id="A0A9J7ECB5"/>
<evidence type="ECO:0000256" key="2">
    <source>
        <dbReference type="SAM" id="SignalP"/>
    </source>
</evidence>
<evidence type="ECO:0000313" key="4">
    <source>
        <dbReference type="RefSeq" id="XP_022827558.1"/>
    </source>
</evidence>
<keyword evidence="1 2" id="KW-0732">Signal</keyword>
<proteinExistence type="predicted"/>
<dbReference type="OrthoDB" id="7439560at2759"/>
<protein>
    <submittedName>
        <fullName evidence="4">Uncharacterized protein LOC111357195</fullName>
    </submittedName>
</protein>
<keyword evidence="3" id="KW-1185">Reference proteome</keyword>
<accession>A0A9J7ECB5</accession>
<dbReference type="Gene3D" id="2.70.220.10">
    <property type="entry name" value="Ganglioside GM2 activator"/>
    <property type="match status" value="1"/>
</dbReference>
<dbReference type="RefSeq" id="XP_022827558.1">
    <property type="nucleotide sequence ID" value="XM_022971790.1"/>
</dbReference>
<dbReference type="KEGG" id="sliu:111357195"/>
<feature type="signal peptide" evidence="2">
    <location>
        <begin position="1"/>
        <end position="17"/>
    </location>
</feature>
<evidence type="ECO:0000256" key="1">
    <source>
        <dbReference type="ARBA" id="ARBA00022729"/>
    </source>
</evidence>
<feature type="chain" id="PRO_5039941860" evidence="2">
    <location>
        <begin position="18"/>
        <end position="187"/>
    </location>
</feature>